<keyword evidence="2" id="KW-1185">Reference proteome</keyword>
<comment type="caution">
    <text evidence="1">The sequence shown here is derived from an EMBL/GenBank/DDBJ whole genome shotgun (WGS) entry which is preliminary data.</text>
</comment>
<evidence type="ECO:0000313" key="2">
    <source>
        <dbReference type="Proteomes" id="UP000649075"/>
    </source>
</evidence>
<sequence length="51" mass="6071">MECFIDGKSTCERTFWNRLNVLANFQQKEMIMDGLKVRVAESVYWIQQKKG</sequence>
<name>A0ABR7KFI4_9FIRM</name>
<reference evidence="1 2" key="1">
    <citation type="submission" date="2020-08" db="EMBL/GenBank/DDBJ databases">
        <authorList>
            <person name="Liu C."/>
            <person name="Sun Q."/>
        </authorList>
    </citation>
    <scope>NUCLEOTIDE SEQUENCE [LARGE SCALE GENOMIC DNA]</scope>
    <source>
        <strain evidence="1 2">L34</strain>
    </source>
</reference>
<evidence type="ECO:0000313" key="1">
    <source>
        <dbReference type="EMBL" id="MBC6011495.1"/>
    </source>
</evidence>
<organism evidence="1 2">
    <name type="scientific">Holdemanella hominis</name>
    <dbReference type="NCBI Taxonomy" id="2764327"/>
    <lineage>
        <taxon>Bacteria</taxon>
        <taxon>Bacillati</taxon>
        <taxon>Bacillota</taxon>
        <taxon>Erysipelotrichia</taxon>
        <taxon>Erysipelotrichales</taxon>
        <taxon>Erysipelotrichaceae</taxon>
        <taxon>Holdemanella</taxon>
    </lineage>
</organism>
<accession>A0ABR7KFI4</accession>
<dbReference type="Proteomes" id="UP000649075">
    <property type="component" value="Unassembled WGS sequence"/>
</dbReference>
<dbReference type="RefSeq" id="WP_181979323.1">
    <property type="nucleotide sequence ID" value="NZ_JACRWH010000003.1"/>
</dbReference>
<dbReference type="EMBL" id="JACRWH010000003">
    <property type="protein sequence ID" value="MBC6011495.1"/>
    <property type="molecule type" value="Genomic_DNA"/>
</dbReference>
<protein>
    <submittedName>
        <fullName evidence="1">Uncharacterized protein</fullName>
    </submittedName>
</protein>
<proteinExistence type="predicted"/>
<gene>
    <name evidence="1" type="ORF">H8911_01810</name>
</gene>